<organism evidence="11 12">
    <name type="scientific">Anaerococcus kampingae</name>
    <dbReference type="NCBI Taxonomy" id="3115614"/>
    <lineage>
        <taxon>Bacteria</taxon>
        <taxon>Bacillati</taxon>
        <taxon>Bacillota</taxon>
        <taxon>Tissierellia</taxon>
        <taxon>Tissierellales</taxon>
        <taxon>Peptoniphilaceae</taxon>
        <taxon>Anaerococcus</taxon>
    </lineage>
</organism>
<dbReference type="EMBL" id="JBGMEF010000001">
    <property type="protein sequence ID" value="MFO3666225.1"/>
    <property type="molecule type" value="Genomic_DNA"/>
</dbReference>
<keyword evidence="7" id="KW-0902">Two-component regulatory system</keyword>
<evidence type="ECO:0000256" key="2">
    <source>
        <dbReference type="ARBA" id="ARBA00004370"/>
    </source>
</evidence>
<dbReference type="RefSeq" id="WP_410035020.1">
    <property type="nucleotide sequence ID" value="NZ_JBGMEF010000001.1"/>
</dbReference>
<dbReference type="InterPro" id="IPR050351">
    <property type="entry name" value="BphY/WalK/GraS-like"/>
</dbReference>
<keyword evidence="4" id="KW-0597">Phosphoprotein</keyword>
<evidence type="ECO:0000256" key="3">
    <source>
        <dbReference type="ARBA" id="ARBA00012438"/>
    </source>
</evidence>
<feature type="coiled-coil region" evidence="8">
    <location>
        <begin position="85"/>
        <end position="112"/>
    </location>
</feature>
<comment type="subcellular location">
    <subcellularLocation>
        <location evidence="2">Membrane</location>
    </subcellularLocation>
</comment>
<dbReference type="Pfam" id="PF02518">
    <property type="entry name" value="HATPase_c"/>
    <property type="match status" value="1"/>
</dbReference>
<feature type="transmembrane region" description="Helical" evidence="9">
    <location>
        <begin position="34"/>
        <end position="51"/>
    </location>
</feature>
<dbReference type="Proteomes" id="UP001637994">
    <property type="component" value="Unassembled WGS sequence"/>
</dbReference>
<protein>
    <recommendedName>
        <fullName evidence="3">histidine kinase</fullName>
        <ecNumber evidence="3">2.7.13.3</ecNumber>
    </recommendedName>
</protein>
<evidence type="ECO:0000259" key="10">
    <source>
        <dbReference type="PROSITE" id="PS50109"/>
    </source>
</evidence>
<evidence type="ECO:0000256" key="7">
    <source>
        <dbReference type="ARBA" id="ARBA00023012"/>
    </source>
</evidence>
<dbReference type="SUPFAM" id="SSF47384">
    <property type="entry name" value="Homodimeric domain of signal transducing histidine kinase"/>
    <property type="match status" value="1"/>
</dbReference>
<keyword evidence="12" id="KW-1185">Reference proteome</keyword>
<dbReference type="EC" id="2.7.13.3" evidence="3"/>
<keyword evidence="6" id="KW-0418">Kinase</keyword>
<dbReference type="InterPro" id="IPR003661">
    <property type="entry name" value="HisK_dim/P_dom"/>
</dbReference>
<keyword evidence="11" id="KW-0067">ATP-binding</keyword>
<keyword evidence="9" id="KW-0472">Membrane</keyword>
<dbReference type="InterPro" id="IPR003594">
    <property type="entry name" value="HATPase_dom"/>
</dbReference>
<name>A0ABW9MDQ7_9FIRM</name>
<evidence type="ECO:0000256" key="4">
    <source>
        <dbReference type="ARBA" id="ARBA00022553"/>
    </source>
</evidence>
<keyword evidence="8" id="KW-0175">Coiled coil</keyword>
<dbReference type="InterPro" id="IPR036097">
    <property type="entry name" value="HisK_dim/P_sf"/>
</dbReference>
<keyword evidence="11" id="KW-0547">Nucleotide-binding</keyword>
<comment type="catalytic activity">
    <reaction evidence="1">
        <text>ATP + protein L-histidine = ADP + protein N-phospho-L-histidine.</text>
        <dbReference type="EC" id="2.7.13.3"/>
    </reaction>
</comment>
<evidence type="ECO:0000256" key="6">
    <source>
        <dbReference type="ARBA" id="ARBA00022777"/>
    </source>
</evidence>
<dbReference type="Gene3D" id="1.10.287.130">
    <property type="match status" value="1"/>
</dbReference>
<gene>
    <name evidence="11" type="ORF">ACCQ42_00290</name>
</gene>
<evidence type="ECO:0000256" key="1">
    <source>
        <dbReference type="ARBA" id="ARBA00000085"/>
    </source>
</evidence>
<dbReference type="Gene3D" id="3.30.450.20">
    <property type="entry name" value="PAS domain"/>
    <property type="match status" value="1"/>
</dbReference>
<dbReference type="PRINTS" id="PR00344">
    <property type="entry name" value="BCTRLSENSOR"/>
</dbReference>
<evidence type="ECO:0000256" key="8">
    <source>
        <dbReference type="SAM" id="Coils"/>
    </source>
</evidence>
<accession>A0ABW9MDQ7</accession>
<evidence type="ECO:0000256" key="5">
    <source>
        <dbReference type="ARBA" id="ARBA00022679"/>
    </source>
</evidence>
<reference evidence="11 12" key="1">
    <citation type="journal article" date="2025" name="Anaerobe">
        <title>Description of Anaerococcus kampingiae sp. nov., Anaerococcus groningensis sp. nov., Anaerococcus martiniensis sp. nov., and Anaerococcus cruorum sp. nov., isolated from human clinical specimens.</title>
        <authorList>
            <person name="Boiten K.E."/>
            <person name="Meijer J."/>
            <person name="van Wezel E.M."/>
            <person name="Veloo A.C.M."/>
        </authorList>
    </citation>
    <scope>NUCLEOTIDE SEQUENCE [LARGE SCALE GENOMIC DNA]</scope>
    <source>
        <strain evidence="11 12">ENR0874</strain>
    </source>
</reference>
<dbReference type="CDD" id="cd00082">
    <property type="entry name" value="HisKA"/>
    <property type="match status" value="1"/>
</dbReference>
<sequence length="434" mass="49664">MKKLTKKSLITSATIASILAVVVALYSKDYINILIFYLGSLAILISSHLFIDKKLDSYASKVSDFNKYYDFKDIGDDFEDVGKIYRNLLNKNVRLEKKVSMLERKIDQLKAMTSNMEEGFIIFDSKGKVDMMNESAKTFLNKDESVHLENLINKKDYLLAVREVKLTSKSRSLSIDVNNYHLKLFIDPINEDWKMGFVVIVIDYSETRKAELMRREFSGNVTHELKSPLTSINGYAELIATGLAKDKDIREFAQIIYEEGNRLLEIIDDILKISRLDERDFELSKSPIDLKDEMDTIIKKFANASDKKAIKVINRLDNFKIYSQKSLFVDLLSNIYENAIKYNKEGGEIEIYSILEASSIKLCIRDTGIGIANSDIKRVFERFYVVDKSRDRKVKSTGLGLSIVKHIADYLEMDISLESTLGVGSTFIININLE</sequence>
<dbReference type="SMART" id="SM00387">
    <property type="entry name" value="HATPase_c"/>
    <property type="match status" value="1"/>
</dbReference>
<dbReference type="SMART" id="SM00388">
    <property type="entry name" value="HisKA"/>
    <property type="match status" value="1"/>
</dbReference>
<evidence type="ECO:0000313" key="12">
    <source>
        <dbReference type="Proteomes" id="UP001637994"/>
    </source>
</evidence>
<keyword evidence="5" id="KW-0808">Transferase</keyword>
<dbReference type="Pfam" id="PF00512">
    <property type="entry name" value="HisKA"/>
    <property type="match status" value="1"/>
</dbReference>
<dbReference type="InterPro" id="IPR036890">
    <property type="entry name" value="HATPase_C_sf"/>
</dbReference>
<dbReference type="SUPFAM" id="SSF55874">
    <property type="entry name" value="ATPase domain of HSP90 chaperone/DNA topoisomerase II/histidine kinase"/>
    <property type="match status" value="1"/>
</dbReference>
<dbReference type="GO" id="GO:0005524">
    <property type="term" value="F:ATP binding"/>
    <property type="evidence" value="ECO:0007669"/>
    <property type="project" value="UniProtKB-KW"/>
</dbReference>
<evidence type="ECO:0000256" key="9">
    <source>
        <dbReference type="SAM" id="Phobius"/>
    </source>
</evidence>
<dbReference type="InterPro" id="IPR004358">
    <property type="entry name" value="Sig_transdc_His_kin-like_C"/>
</dbReference>
<keyword evidence="9" id="KW-0812">Transmembrane</keyword>
<dbReference type="PANTHER" id="PTHR45453">
    <property type="entry name" value="PHOSPHATE REGULON SENSOR PROTEIN PHOR"/>
    <property type="match status" value="1"/>
</dbReference>
<comment type="caution">
    <text evidence="11">The sequence shown here is derived from an EMBL/GenBank/DDBJ whole genome shotgun (WGS) entry which is preliminary data.</text>
</comment>
<keyword evidence="9" id="KW-1133">Transmembrane helix</keyword>
<feature type="domain" description="Histidine kinase" evidence="10">
    <location>
        <begin position="220"/>
        <end position="434"/>
    </location>
</feature>
<dbReference type="InterPro" id="IPR005467">
    <property type="entry name" value="His_kinase_dom"/>
</dbReference>
<evidence type="ECO:0000313" key="11">
    <source>
        <dbReference type="EMBL" id="MFO3666225.1"/>
    </source>
</evidence>
<dbReference type="PANTHER" id="PTHR45453:SF1">
    <property type="entry name" value="PHOSPHATE REGULON SENSOR PROTEIN PHOR"/>
    <property type="match status" value="1"/>
</dbReference>
<dbReference type="Gene3D" id="3.30.565.10">
    <property type="entry name" value="Histidine kinase-like ATPase, C-terminal domain"/>
    <property type="match status" value="1"/>
</dbReference>
<proteinExistence type="predicted"/>
<dbReference type="PROSITE" id="PS50109">
    <property type="entry name" value="HIS_KIN"/>
    <property type="match status" value="1"/>
</dbReference>